<evidence type="ECO:0000313" key="3">
    <source>
        <dbReference type="Proteomes" id="UP000177958"/>
    </source>
</evidence>
<comment type="caution">
    <text evidence="2">The sequence shown here is derived from an EMBL/GenBank/DDBJ whole genome shotgun (WGS) entry which is preliminary data.</text>
</comment>
<feature type="region of interest" description="Disordered" evidence="1">
    <location>
        <begin position="33"/>
        <end position="53"/>
    </location>
</feature>
<gene>
    <name evidence="2" type="ORF">A2853_00560</name>
</gene>
<organism evidence="2 3">
    <name type="scientific">Candidatus Kaiserbacteria bacterium RIFCSPHIGHO2_01_FULL_55_17</name>
    <dbReference type="NCBI Taxonomy" id="1798484"/>
    <lineage>
        <taxon>Bacteria</taxon>
        <taxon>Candidatus Kaiseribacteriota</taxon>
    </lineage>
</organism>
<dbReference type="EMBL" id="MFKX01000015">
    <property type="protein sequence ID" value="OGG57712.1"/>
    <property type="molecule type" value="Genomic_DNA"/>
</dbReference>
<evidence type="ECO:0000313" key="2">
    <source>
        <dbReference type="EMBL" id="OGG57712.1"/>
    </source>
</evidence>
<dbReference type="Proteomes" id="UP000177958">
    <property type="component" value="Unassembled WGS sequence"/>
</dbReference>
<proteinExistence type="predicted"/>
<name>A0A1F6D9N3_9BACT</name>
<evidence type="ECO:0000256" key="1">
    <source>
        <dbReference type="SAM" id="MobiDB-lite"/>
    </source>
</evidence>
<dbReference type="InterPro" id="IPR019546">
    <property type="entry name" value="TAT_signal_bac_arc"/>
</dbReference>
<dbReference type="AlphaFoldDB" id="A0A1F6D9N3"/>
<dbReference type="PROSITE" id="PS51318">
    <property type="entry name" value="TAT"/>
    <property type="match status" value="1"/>
</dbReference>
<reference evidence="2 3" key="1">
    <citation type="journal article" date="2016" name="Nat. Commun.">
        <title>Thousands of microbial genomes shed light on interconnected biogeochemical processes in an aquifer system.</title>
        <authorList>
            <person name="Anantharaman K."/>
            <person name="Brown C.T."/>
            <person name="Hug L.A."/>
            <person name="Sharon I."/>
            <person name="Castelle C.J."/>
            <person name="Probst A.J."/>
            <person name="Thomas B.C."/>
            <person name="Singh A."/>
            <person name="Wilkins M.J."/>
            <person name="Karaoz U."/>
            <person name="Brodie E.L."/>
            <person name="Williams K.H."/>
            <person name="Hubbard S.S."/>
            <person name="Banfield J.F."/>
        </authorList>
    </citation>
    <scope>NUCLEOTIDE SEQUENCE [LARGE SCALE GENOMIC DNA]</scope>
</reference>
<dbReference type="InterPro" id="IPR006311">
    <property type="entry name" value="TAT_signal"/>
</dbReference>
<protein>
    <submittedName>
        <fullName evidence="2">Uncharacterized protein</fullName>
    </submittedName>
</protein>
<dbReference type="NCBIfam" id="TIGR01409">
    <property type="entry name" value="TAT_signal_seq"/>
    <property type="match status" value="1"/>
</dbReference>
<accession>A0A1F6D9N3</accession>
<sequence>MDGSKGGEGISRRHLLKGAVKVAVGIGAGAMAMTPSNVGAQSAEKKRTPEEGLTDIREDLQGKLSDLKGRFADIQGRFERLKSITNATLRKNVAKKSAPEFTRRIASAKDLAMAGAAQAALGEPDDKTSIKQMNEFGDLYGSLDAIEKELDILAREE</sequence>
<feature type="compositionally biased region" description="Basic and acidic residues" evidence="1">
    <location>
        <begin position="43"/>
        <end position="53"/>
    </location>
</feature>